<dbReference type="InterPro" id="IPR012337">
    <property type="entry name" value="RNaseH-like_sf"/>
</dbReference>
<dbReference type="PANTHER" id="PTHR34023">
    <property type="entry name" value="RNASE H DOMAIN-CONTAINING PROTEIN"/>
    <property type="match status" value="1"/>
</dbReference>
<evidence type="ECO:0000259" key="1">
    <source>
        <dbReference type="Pfam" id="PF13456"/>
    </source>
</evidence>
<gene>
    <name evidence="2" type="ORF">V6N12_058792</name>
</gene>
<sequence length="89" mass="10524">MHFRKVVVEVDSLEALRFISKGSKDHDSLGLVLHIRELCERQWSVSFQHIHREGNRAADRLAKLTNCEMLDTRVYYAPPPRLFLFYRPI</sequence>
<accession>A0ABR2ET66</accession>
<reference evidence="2 3" key="1">
    <citation type="journal article" date="2024" name="G3 (Bethesda)">
        <title>Genome assembly of Hibiscus sabdariffa L. provides insights into metabolisms of medicinal natural products.</title>
        <authorList>
            <person name="Kim T."/>
        </authorList>
    </citation>
    <scope>NUCLEOTIDE SEQUENCE [LARGE SCALE GENOMIC DNA]</scope>
    <source>
        <strain evidence="2">TK-2024</strain>
        <tissue evidence="2">Old leaves</tissue>
    </source>
</reference>
<dbReference type="CDD" id="cd06222">
    <property type="entry name" value="RNase_H_like"/>
    <property type="match status" value="1"/>
</dbReference>
<dbReference type="InterPro" id="IPR036397">
    <property type="entry name" value="RNaseH_sf"/>
</dbReference>
<feature type="domain" description="RNase H type-1" evidence="1">
    <location>
        <begin position="3"/>
        <end position="64"/>
    </location>
</feature>
<keyword evidence="3" id="KW-1185">Reference proteome</keyword>
<dbReference type="Pfam" id="PF13456">
    <property type="entry name" value="RVT_3"/>
    <property type="match status" value="1"/>
</dbReference>
<dbReference type="EMBL" id="JBBPBM010000010">
    <property type="protein sequence ID" value="KAK8565222.1"/>
    <property type="molecule type" value="Genomic_DNA"/>
</dbReference>
<protein>
    <recommendedName>
        <fullName evidence="1">RNase H type-1 domain-containing protein</fullName>
    </recommendedName>
</protein>
<evidence type="ECO:0000313" key="2">
    <source>
        <dbReference type="EMBL" id="KAK8565222.1"/>
    </source>
</evidence>
<dbReference type="PANTHER" id="PTHR34023:SF4">
    <property type="entry name" value="RNASE H TYPE-1 DOMAIN-CONTAINING PROTEIN"/>
    <property type="match status" value="1"/>
</dbReference>
<dbReference type="SUPFAM" id="SSF53098">
    <property type="entry name" value="Ribonuclease H-like"/>
    <property type="match status" value="1"/>
</dbReference>
<organism evidence="2 3">
    <name type="scientific">Hibiscus sabdariffa</name>
    <name type="common">roselle</name>
    <dbReference type="NCBI Taxonomy" id="183260"/>
    <lineage>
        <taxon>Eukaryota</taxon>
        <taxon>Viridiplantae</taxon>
        <taxon>Streptophyta</taxon>
        <taxon>Embryophyta</taxon>
        <taxon>Tracheophyta</taxon>
        <taxon>Spermatophyta</taxon>
        <taxon>Magnoliopsida</taxon>
        <taxon>eudicotyledons</taxon>
        <taxon>Gunneridae</taxon>
        <taxon>Pentapetalae</taxon>
        <taxon>rosids</taxon>
        <taxon>malvids</taxon>
        <taxon>Malvales</taxon>
        <taxon>Malvaceae</taxon>
        <taxon>Malvoideae</taxon>
        <taxon>Hibiscus</taxon>
    </lineage>
</organism>
<dbReference type="InterPro" id="IPR044730">
    <property type="entry name" value="RNase_H-like_dom_plant"/>
</dbReference>
<dbReference type="InterPro" id="IPR002156">
    <property type="entry name" value="RNaseH_domain"/>
</dbReference>
<evidence type="ECO:0000313" key="3">
    <source>
        <dbReference type="Proteomes" id="UP001472677"/>
    </source>
</evidence>
<dbReference type="Gene3D" id="3.30.420.10">
    <property type="entry name" value="Ribonuclease H-like superfamily/Ribonuclease H"/>
    <property type="match status" value="1"/>
</dbReference>
<dbReference type="Proteomes" id="UP001472677">
    <property type="component" value="Unassembled WGS sequence"/>
</dbReference>
<proteinExistence type="predicted"/>
<name>A0ABR2ET66_9ROSI</name>
<comment type="caution">
    <text evidence="2">The sequence shown here is derived from an EMBL/GenBank/DDBJ whole genome shotgun (WGS) entry which is preliminary data.</text>
</comment>